<accession>A0A368F703</accession>
<dbReference type="InterPro" id="IPR001534">
    <property type="entry name" value="Transthyretin-like"/>
</dbReference>
<dbReference type="GO" id="GO:0005576">
    <property type="term" value="C:extracellular region"/>
    <property type="evidence" value="ECO:0007669"/>
    <property type="project" value="UniProtKB-SubCell"/>
</dbReference>
<proteinExistence type="inferred from homology"/>
<comment type="similarity">
    <text evidence="2">Belongs to the nematode transthyretin-like family.</text>
</comment>
<comment type="caution">
    <text evidence="6">The sequence shown here is derived from an EMBL/GenBank/DDBJ whole genome shotgun (WGS) entry which is preliminary data.</text>
</comment>
<evidence type="ECO:0000256" key="5">
    <source>
        <dbReference type="SAM" id="SignalP"/>
    </source>
</evidence>
<keyword evidence="4 5" id="KW-0732">Signal</keyword>
<comment type="subcellular location">
    <subcellularLocation>
        <location evidence="1">Secreted</location>
    </subcellularLocation>
</comment>
<evidence type="ECO:0000256" key="3">
    <source>
        <dbReference type="ARBA" id="ARBA00022525"/>
    </source>
</evidence>
<reference evidence="6 7" key="1">
    <citation type="submission" date="2014-10" db="EMBL/GenBank/DDBJ databases">
        <title>Draft genome of the hookworm Ancylostoma caninum.</title>
        <authorList>
            <person name="Mitreva M."/>
        </authorList>
    </citation>
    <scope>NUCLEOTIDE SEQUENCE [LARGE SCALE GENOMIC DNA]</scope>
    <source>
        <strain evidence="6 7">Baltimore</strain>
    </source>
</reference>
<evidence type="ECO:0000256" key="1">
    <source>
        <dbReference type="ARBA" id="ARBA00004613"/>
    </source>
</evidence>
<dbReference type="InterPro" id="IPR038479">
    <property type="entry name" value="Transthyretin-like_sf"/>
</dbReference>
<keyword evidence="7" id="KW-1185">Reference proteome</keyword>
<keyword evidence="3" id="KW-0964">Secreted</keyword>
<evidence type="ECO:0000256" key="2">
    <source>
        <dbReference type="ARBA" id="ARBA00010112"/>
    </source>
</evidence>
<protein>
    <submittedName>
        <fullName evidence="6">Transthyretin-like family protein</fullName>
    </submittedName>
</protein>
<feature type="signal peptide" evidence="5">
    <location>
        <begin position="1"/>
        <end position="15"/>
    </location>
</feature>
<evidence type="ECO:0000256" key="4">
    <source>
        <dbReference type="ARBA" id="ARBA00022729"/>
    </source>
</evidence>
<dbReference type="AlphaFoldDB" id="A0A368F703"/>
<name>A0A368F703_ANCCA</name>
<dbReference type="Gene3D" id="2.60.40.3330">
    <property type="match status" value="1"/>
</dbReference>
<evidence type="ECO:0000313" key="7">
    <source>
        <dbReference type="Proteomes" id="UP000252519"/>
    </source>
</evidence>
<evidence type="ECO:0000313" key="6">
    <source>
        <dbReference type="EMBL" id="RCN25957.1"/>
    </source>
</evidence>
<organism evidence="6 7">
    <name type="scientific">Ancylostoma caninum</name>
    <name type="common">Dog hookworm</name>
    <dbReference type="NCBI Taxonomy" id="29170"/>
    <lineage>
        <taxon>Eukaryota</taxon>
        <taxon>Metazoa</taxon>
        <taxon>Ecdysozoa</taxon>
        <taxon>Nematoda</taxon>
        <taxon>Chromadorea</taxon>
        <taxon>Rhabditida</taxon>
        <taxon>Rhabditina</taxon>
        <taxon>Rhabditomorpha</taxon>
        <taxon>Strongyloidea</taxon>
        <taxon>Ancylostomatidae</taxon>
        <taxon>Ancylostomatinae</taxon>
        <taxon>Ancylostoma</taxon>
    </lineage>
</organism>
<dbReference type="PANTHER" id="PTHR21700:SF3">
    <property type="entry name" value="TRANSTHYRETIN-LIKE PROTEIN 5"/>
    <property type="match status" value="1"/>
</dbReference>
<gene>
    <name evidence="6" type="ORF">ANCCAN_28326</name>
</gene>
<dbReference type="Proteomes" id="UP000252519">
    <property type="component" value="Unassembled WGS sequence"/>
</dbReference>
<feature type="chain" id="PRO_5016919288" evidence="5">
    <location>
        <begin position="16"/>
        <end position="98"/>
    </location>
</feature>
<dbReference type="GO" id="GO:0009986">
    <property type="term" value="C:cell surface"/>
    <property type="evidence" value="ECO:0007669"/>
    <property type="project" value="InterPro"/>
</dbReference>
<dbReference type="EMBL" id="JOJR01009797">
    <property type="protein sequence ID" value="RCN25957.1"/>
    <property type="molecule type" value="Genomic_DNA"/>
</dbReference>
<sequence>MRAIVLLLLVSSCYGLFRTQSVAAKGQLRCNNKPEAHSMVELNEKELIRKDLVLNSSETGTSGNFYVIGTASDVWSISPYLTIYHKCPKAVSTWLTFE</sequence>
<dbReference type="PANTHER" id="PTHR21700">
    <property type="entry name" value="TRANSTHYRETIN-LIKE FAMILY PROTEIN-RELATED"/>
    <property type="match status" value="1"/>
</dbReference>
<dbReference type="Pfam" id="PF01060">
    <property type="entry name" value="TTR-52"/>
    <property type="match status" value="1"/>
</dbReference>